<dbReference type="EMBL" id="PHNJ01000007">
    <property type="protein sequence ID" value="TYL37870.1"/>
    <property type="molecule type" value="Genomic_DNA"/>
</dbReference>
<dbReference type="Proteomes" id="UP000766904">
    <property type="component" value="Unassembled WGS sequence"/>
</dbReference>
<name>A0A8J8TRD7_9EURY</name>
<dbReference type="AlphaFoldDB" id="A0A8J8TRD7"/>
<keyword evidence="3" id="KW-1185">Reference proteome</keyword>
<dbReference type="OrthoDB" id="3327at2157"/>
<dbReference type="RefSeq" id="WP_148858643.1">
    <property type="nucleotide sequence ID" value="NZ_PHNJ01000007.1"/>
</dbReference>
<organism evidence="2 3">
    <name type="scientific">Natronococcus pandeyae</name>
    <dbReference type="NCBI Taxonomy" id="2055836"/>
    <lineage>
        <taxon>Archaea</taxon>
        <taxon>Methanobacteriati</taxon>
        <taxon>Methanobacteriota</taxon>
        <taxon>Stenosarchaea group</taxon>
        <taxon>Halobacteria</taxon>
        <taxon>Halobacteriales</taxon>
        <taxon>Natrialbaceae</taxon>
        <taxon>Natronococcus</taxon>
    </lineage>
</organism>
<comment type="caution">
    <text evidence="2">The sequence shown here is derived from an EMBL/GenBank/DDBJ whole genome shotgun (WGS) entry which is preliminary data.</text>
</comment>
<sequence>MYSPSSTARVYSSGFSTHDEWAALEEDALAKGRGIWSAAEFDTLAEIRNDPVDRLFVPDARSVHSARKRDDGRLDEDRVPVYAADSVEQELGDGGVAYDDVPLVGVDEQRRVGIVGGLTVHERYEESEGFADASEYGNFPFLANLIAHLSDATGDVLVAGGQGQFNAAGSLSLERCQFFLRYLEGVGIRLRQVNDLAGTLPAEDETPRAVLVSAPARELEMEEIIALRQCRNDGGAVILLGSADAEPAHVDKLNLLARRLNTDLRLNDDTLTDETNNVGGEPTVLETTAFNEAFPLFDACERDTKGDGTPGQARQTPPDGVHSGDD</sequence>
<proteinExistence type="predicted"/>
<accession>A0A8J8TRD7</accession>
<evidence type="ECO:0000313" key="3">
    <source>
        <dbReference type="Proteomes" id="UP000766904"/>
    </source>
</evidence>
<evidence type="ECO:0000313" key="2">
    <source>
        <dbReference type="EMBL" id="TYL37870.1"/>
    </source>
</evidence>
<gene>
    <name evidence="2" type="ORF">CV102_14150</name>
</gene>
<reference evidence="2" key="1">
    <citation type="submission" date="2017-11" db="EMBL/GenBank/DDBJ databases">
        <authorList>
            <person name="Kajale S.C."/>
            <person name="Sharma A."/>
        </authorList>
    </citation>
    <scope>NUCLEOTIDE SEQUENCE</scope>
    <source>
        <strain evidence="2">LS1_42</strain>
    </source>
</reference>
<protein>
    <submittedName>
        <fullName evidence="2">Uncharacterized protein</fullName>
    </submittedName>
</protein>
<evidence type="ECO:0000256" key="1">
    <source>
        <dbReference type="SAM" id="MobiDB-lite"/>
    </source>
</evidence>
<feature type="region of interest" description="Disordered" evidence="1">
    <location>
        <begin position="300"/>
        <end position="326"/>
    </location>
</feature>